<keyword evidence="3" id="KW-1185">Reference proteome</keyword>
<dbReference type="GO" id="GO:0003729">
    <property type="term" value="F:mRNA binding"/>
    <property type="evidence" value="ECO:0007669"/>
    <property type="project" value="TreeGrafter"/>
</dbReference>
<evidence type="ECO:0000313" key="3">
    <source>
        <dbReference type="Proteomes" id="UP000236161"/>
    </source>
</evidence>
<dbReference type="PANTHER" id="PTHR32091">
    <property type="entry name" value="EUKARYOTIC TRANSLATION INITIATION FACTOR 4B"/>
    <property type="match status" value="1"/>
</dbReference>
<dbReference type="OrthoDB" id="48651at2759"/>
<dbReference type="EMBL" id="KZ454830">
    <property type="protein sequence ID" value="PKA45668.1"/>
    <property type="molecule type" value="Genomic_DNA"/>
</dbReference>
<reference evidence="2 3" key="1">
    <citation type="journal article" date="2017" name="Nature">
        <title>The Apostasia genome and the evolution of orchids.</title>
        <authorList>
            <person name="Zhang G.Q."/>
            <person name="Liu K.W."/>
            <person name="Li Z."/>
            <person name="Lohaus R."/>
            <person name="Hsiao Y.Y."/>
            <person name="Niu S.C."/>
            <person name="Wang J.Y."/>
            <person name="Lin Y.C."/>
            <person name="Xu Q."/>
            <person name="Chen L.J."/>
            <person name="Yoshida K."/>
            <person name="Fujiwara S."/>
            <person name="Wang Z.W."/>
            <person name="Zhang Y.Q."/>
            <person name="Mitsuda N."/>
            <person name="Wang M."/>
            <person name="Liu G.H."/>
            <person name="Pecoraro L."/>
            <person name="Huang H.X."/>
            <person name="Xiao X.J."/>
            <person name="Lin M."/>
            <person name="Wu X.Y."/>
            <person name="Wu W.L."/>
            <person name="Chen Y.Y."/>
            <person name="Chang S.B."/>
            <person name="Sakamoto S."/>
            <person name="Ohme-Takagi M."/>
            <person name="Yagi M."/>
            <person name="Zeng S.J."/>
            <person name="Shen C.Y."/>
            <person name="Yeh C.M."/>
            <person name="Luo Y.B."/>
            <person name="Tsai W.C."/>
            <person name="Van de Peer Y."/>
            <person name="Liu Z.J."/>
        </authorList>
    </citation>
    <scope>NUCLEOTIDE SEQUENCE [LARGE SCALE GENOMIC DNA]</scope>
    <source>
        <strain evidence="3">cv. Shenzhen</strain>
        <tissue evidence="2">Stem</tissue>
    </source>
</reference>
<feature type="compositionally biased region" description="Polar residues" evidence="1">
    <location>
        <begin position="640"/>
        <end position="650"/>
    </location>
</feature>
<organism evidence="2 3">
    <name type="scientific">Apostasia shenzhenica</name>
    <dbReference type="NCBI Taxonomy" id="1088818"/>
    <lineage>
        <taxon>Eukaryota</taxon>
        <taxon>Viridiplantae</taxon>
        <taxon>Streptophyta</taxon>
        <taxon>Embryophyta</taxon>
        <taxon>Tracheophyta</taxon>
        <taxon>Spermatophyta</taxon>
        <taxon>Magnoliopsida</taxon>
        <taxon>Liliopsida</taxon>
        <taxon>Asparagales</taxon>
        <taxon>Orchidaceae</taxon>
        <taxon>Apostasioideae</taxon>
        <taxon>Apostasia</taxon>
    </lineage>
</organism>
<sequence>MSKKKSFSGSMTMTLKDFHGGSIPSELALPSAPGISARATDRPSSWGAGSIAAGTGGSGRADHHRSRPGSAGGIPRVFEDRGSTFLSTPSLIGRHFDEDERKPFDASSAPRRPSVATGDAARSPPHAAAPTPATSHSDVKRPSSSPVVSHHLSPSSVFPTSAGNAWAGRKEAHAGEGPLAQPASILSSFAAASRFAQASAIEKVSSGRWQSKLPDVEVIRSQEVQSLERKLTEAVRIEEDEGNGRGRAMVYSGMVERKLGGFHSDGPRNQERARSPVHSVSKERNPLGFHSDLVRPVSHEGSLAAQHTLDDTLERPKLKLLRRTKPLEASDSQALDVNLVTSKMEHQPAANFLHMEQTHENPGSAGMTNPVLVGADALSQPVERRRLNLKPRSQPFGLLDENSEKESTTKWSLCQGLQDISAPSPRRLRRPRVAARHRRLPGRARPLRRAASECAAAMAHRAGRIEPASGAAVLKERGLDPADNPEIQAQSNWSKADSQKTEAKMGTTTFNRNIERESFSAERKNARDAERKDLPPSHEKVDSQRNPRRNDNWRNHKETEKPADRLPEPETWRKHADPPKPETLQGPRLGKAASALELAQAFSRSVSDAKFDNRYSNQKMLPGRSQVPFSRLTDTREIYSGSSQRQINGY</sequence>
<name>A0A2H9ZQV6_9ASPA</name>
<gene>
    <name evidence="2" type="ORF">AXF42_Ash011008</name>
</gene>
<feature type="compositionally biased region" description="Basic and acidic residues" evidence="1">
    <location>
        <begin position="94"/>
        <end position="104"/>
    </location>
</feature>
<feature type="compositionally biased region" description="Polar residues" evidence="1">
    <location>
        <begin position="487"/>
        <end position="496"/>
    </location>
</feature>
<evidence type="ECO:0000313" key="2">
    <source>
        <dbReference type="EMBL" id="PKA45668.1"/>
    </source>
</evidence>
<accession>A0A2H9ZQV6</accession>
<feature type="compositionally biased region" description="Low complexity" evidence="1">
    <location>
        <begin position="44"/>
        <end position="53"/>
    </location>
</feature>
<feature type="region of interest" description="Disordered" evidence="1">
    <location>
        <begin position="481"/>
        <end position="650"/>
    </location>
</feature>
<protein>
    <submittedName>
        <fullName evidence="2">Uncharacterized protein</fullName>
    </submittedName>
</protein>
<dbReference type="GO" id="GO:0003743">
    <property type="term" value="F:translation initiation factor activity"/>
    <property type="evidence" value="ECO:0007669"/>
    <property type="project" value="InterPro"/>
</dbReference>
<feature type="compositionally biased region" description="Basic and acidic residues" evidence="1">
    <location>
        <begin position="513"/>
        <end position="580"/>
    </location>
</feature>
<feature type="region of interest" description="Disordered" evidence="1">
    <location>
        <begin position="1"/>
        <end position="178"/>
    </location>
</feature>
<feature type="compositionally biased region" description="Basic and acidic residues" evidence="1">
    <location>
        <begin position="258"/>
        <end position="285"/>
    </location>
</feature>
<proteinExistence type="predicted"/>
<dbReference type="Proteomes" id="UP000236161">
    <property type="component" value="Unassembled WGS sequence"/>
</dbReference>
<dbReference type="InterPro" id="IPR010433">
    <property type="entry name" value="EIF-4B_pln"/>
</dbReference>
<feature type="compositionally biased region" description="Low complexity" evidence="1">
    <location>
        <begin position="120"/>
        <end position="157"/>
    </location>
</feature>
<dbReference type="STRING" id="1088818.A0A2H9ZQV6"/>
<evidence type="ECO:0000256" key="1">
    <source>
        <dbReference type="SAM" id="MobiDB-lite"/>
    </source>
</evidence>
<feature type="region of interest" description="Disordered" evidence="1">
    <location>
        <begin position="258"/>
        <end position="289"/>
    </location>
</feature>
<dbReference type="PANTHER" id="PTHR32091:SF4">
    <property type="entry name" value="OS07G0546100 PROTEIN"/>
    <property type="match status" value="1"/>
</dbReference>
<dbReference type="AlphaFoldDB" id="A0A2H9ZQV6"/>